<protein>
    <submittedName>
        <fullName evidence="1">Uncharacterized protein</fullName>
    </submittedName>
</protein>
<sequence length="30" mass="3519">MRMKESRKAESLRGLLDGIKAGPVVYFFYR</sequence>
<name>A0A8S5VQB5_9CAUD</name>
<dbReference type="EMBL" id="BK035353">
    <property type="protein sequence ID" value="DAG95209.1"/>
    <property type="molecule type" value="Genomic_DNA"/>
</dbReference>
<proteinExistence type="predicted"/>
<accession>A0A8S5VQB5</accession>
<evidence type="ECO:0000313" key="1">
    <source>
        <dbReference type="EMBL" id="DAG95209.1"/>
    </source>
</evidence>
<organism evidence="1">
    <name type="scientific">Ackermannviridae sp</name>
    <dbReference type="NCBI Taxonomy" id="2831612"/>
    <lineage>
        <taxon>Viruses</taxon>
        <taxon>Duplodnaviria</taxon>
        <taxon>Heunggongvirae</taxon>
        <taxon>Uroviricota</taxon>
        <taxon>Caudoviricetes</taxon>
        <taxon>Pantevenvirales</taxon>
        <taxon>Ackermannviridae</taxon>
    </lineage>
</organism>
<reference evidence="1" key="1">
    <citation type="journal article" date="2021" name="Proc. Natl. Acad. Sci. U.S.A.">
        <title>A Catalog of Tens of Thousands of Viruses from Human Metagenomes Reveals Hidden Associations with Chronic Diseases.</title>
        <authorList>
            <person name="Tisza M.J."/>
            <person name="Buck C.B."/>
        </authorList>
    </citation>
    <scope>NUCLEOTIDE SEQUENCE</scope>
    <source>
        <strain evidence="1">CtsAp5</strain>
    </source>
</reference>